<dbReference type="EMBL" id="VSRR010019508">
    <property type="protein sequence ID" value="MPC62301.1"/>
    <property type="molecule type" value="Genomic_DNA"/>
</dbReference>
<dbReference type="AlphaFoldDB" id="A0A5B7GQ72"/>
<sequence length="86" mass="10090">MKNVWWFCTKCEQEVRKEWGVGETAEDNGDVENGEIEIEEKGTEEKKSRRLHDHDYGAQEEDEQNFHDIEGDQCNQDREENGETNG</sequence>
<feature type="compositionally biased region" description="Basic and acidic residues" evidence="1">
    <location>
        <begin position="39"/>
        <end position="57"/>
    </location>
</feature>
<dbReference type="Proteomes" id="UP000324222">
    <property type="component" value="Unassembled WGS sequence"/>
</dbReference>
<accession>A0A5B7GQ72</accession>
<gene>
    <name evidence="2" type="ORF">E2C01_056385</name>
</gene>
<organism evidence="2 3">
    <name type="scientific">Portunus trituberculatus</name>
    <name type="common">Swimming crab</name>
    <name type="synonym">Neptunus trituberculatus</name>
    <dbReference type="NCBI Taxonomy" id="210409"/>
    <lineage>
        <taxon>Eukaryota</taxon>
        <taxon>Metazoa</taxon>
        <taxon>Ecdysozoa</taxon>
        <taxon>Arthropoda</taxon>
        <taxon>Crustacea</taxon>
        <taxon>Multicrustacea</taxon>
        <taxon>Malacostraca</taxon>
        <taxon>Eumalacostraca</taxon>
        <taxon>Eucarida</taxon>
        <taxon>Decapoda</taxon>
        <taxon>Pleocyemata</taxon>
        <taxon>Brachyura</taxon>
        <taxon>Eubrachyura</taxon>
        <taxon>Portunoidea</taxon>
        <taxon>Portunidae</taxon>
        <taxon>Portuninae</taxon>
        <taxon>Portunus</taxon>
    </lineage>
</organism>
<proteinExistence type="predicted"/>
<evidence type="ECO:0000313" key="3">
    <source>
        <dbReference type="Proteomes" id="UP000324222"/>
    </source>
</evidence>
<reference evidence="2 3" key="1">
    <citation type="submission" date="2019-05" db="EMBL/GenBank/DDBJ databases">
        <title>Another draft genome of Portunus trituberculatus and its Hox gene families provides insights of decapod evolution.</title>
        <authorList>
            <person name="Jeong J.-H."/>
            <person name="Song I."/>
            <person name="Kim S."/>
            <person name="Choi T."/>
            <person name="Kim D."/>
            <person name="Ryu S."/>
            <person name="Kim W."/>
        </authorList>
    </citation>
    <scope>NUCLEOTIDE SEQUENCE [LARGE SCALE GENOMIC DNA]</scope>
    <source>
        <tissue evidence="2">Muscle</tissue>
    </source>
</reference>
<feature type="region of interest" description="Disordered" evidence="1">
    <location>
        <begin position="22"/>
        <end position="86"/>
    </location>
</feature>
<feature type="compositionally biased region" description="Basic and acidic residues" evidence="1">
    <location>
        <begin position="64"/>
        <end position="86"/>
    </location>
</feature>
<evidence type="ECO:0000256" key="1">
    <source>
        <dbReference type="SAM" id="MobiDB-lite"/>
    </source>
</evidence>
<comment type="caution">
    <text evidence="2">The sequence shown here is derived from an EMBL/GenBank/DDBJ whole genome shotgun (WGS) entry which is preliminary data.</text>
</comment>
<keyword evidence="3" id="KW-1185">Reference proteome</keyword>
<name>A0A5B7GQ72_PORTR</name>
<evidence type="ECO:0000313" key="2">
    <source>
        <dbReference type="EMBL" id="MPC62301.1"/>
    </source>
</evidence>
<protein>
    <submittedName>
        <fullName evidence="2">Uncharacterized protein</fullName>
    </submittedName>
</protein>
<feature type="compositionally biased region" description="Acidic residues" evidence="1">
    <location>
        <begin position="24"/>
        <end position="38"/>
    </location>
</feature>